<feature type="transmembrane region" description="Helical" evidence="1">
    <location>
        <begin position="131"/>
        <end position="150"/>
    </location>
</feature>
<proteinExistence type="predicted"/>
<accession>A0A5N6MHM2</accession>
<feature type="transmembrane region" description="Helical" evidence="1">
    <location>
        <begin position="52"/>
        <end position="74"/>
    </location>
</feature>
<comment type="caution">
    <text evidence="2">The sequence shown here is derived from an EMBL/GenBank/DDBJ whole genome shotgun (WGS) entry which is preliminary data.</text>
</comment>
<evidence type="ECO:0000313" key="3">
    <source>
        <dbReference type="Proteomes" id="UP000326852"/>
    </source>
</evidence>
<evidence type="ECO:0000313" key="2">
    <source>
        <dbReference type="EMBL" id="KAD3633087.1"/>
    </source>
</evidence>
<feature type="transmembrane region" description="Helical" evidence="1">
    <location>
        <begin position="95"/>
        <end position="119"/>
    </location>
</feature>
<evidence type="ECO:0000256" key="1">
    <source>
        <dbReference type="SAM" id="Phobius"/>
    </source>
</evidence>
<dbReference type="AlphaFoldDB" id="A0A5N6MHM2"/>
<reference evidence="2 3" key="1">
    <citation type="submission" date="2019-08" db="EMBL/GenBank/DDBJ databases">
        <title>Arthrobacter sp. nov., isolated from plateau pika and Tibetan wild ass.</title>
        <authorList>
            <person name="Ge Y."/>
        </authorList>
    </citation>
    <scope>NUCLEOTIDE SEQUENCE [LARGE SCALE GENOMIC DNA]</scope>
    <source>
        <strain evidence="2 3">785</strain>
    </source>
</reference>
<gene>
    <name evidence="2" type="ORF">GD627_09610</name>
</gene>
<name>A0A5N6MHM2_9MICC</name>
<dbReference type="Proteomes" id="UP000326852">
    <property type="component" value="Unassembled WGS sequence"/>
</dbReference>
<protein>
    <submittedName>
        <fullName evidence="2">Uncharacterized protein</fullName>
    </submittedName>
</protein>
<keyword evidence="1" id="KW-0812">Transmembrane</keyword>
<sequence length="155" mass="15782">MSVGQARSKWGYARFGTGRIPALAVAVPSGMILGGAAGLLAVLAGVSGPSPVLGFAVFAVFFASPAAGLVYVLVVDRSTLAGAPARPDDSVEAGWLDKAAAGSFTDLVLVLGITATVLALIPRDFPVDLKLVLPAVILLGFACFGIRYLVLRGKN</sequence>
<keyword evidence="3" id="KW-1185">Reference proteome</keyword>
<keyword evidence="1" id="KW-1133">Transmembrane helix</keyword>
<keyword evidence="1" id="KW-0472">Membrane</keyword>
<feature type="transmembrane region" description="Helical" evidence="1">
    <location>
        <begin position="20"/>
        <end position="46"/>
    </location>
</feature>
<dbReference type="RefSeq" id="WP_152272309.1">
    <property type="nucleotide sequence ID" value="NZ_VTFX01000004.1"/>
</dbReference>
<organism evidence="2 3">
    <name type="scientific">Arthrobacter yangruifuii</name>
    <dbReference type="NCBI Taxonomy" id="2606616"/>
    <lineage>
        <taxon>Bacteria</taxon>
        <taxon>Bacillati</taxon>
        <taxon>Actinomycetota</taxon>
        <taxon>Actinomycetes</taxon>
        <taxon>Micrococcales</taxon>
        <taxon>Micrococcaceae</taxon>
        <taxon>Arthrobacter</taxon>
    </lineage>
</organism>
<dbReference type="EMBL" id="VTFX01000004">
    <property type="protein sequence ID" value="KAD3633087.1"/>
    <property type="molecule type" value="Genomic_DNA"/>
</dbReference>